<dbReference type="Proteomes" id="UP000029965">
    <property type="component" value="Chromosome 23"/>
</dbReference>
<dbReference type="EMBL" id="AQIB01151312">
    <property type="status" value="NOT_ANNOTATED_CDS"/>
    <property type="molecule type" value="Genomic_DNA"/>
</dbReference>
<keyword evidence="3" id="KW-1185">Reference proteome</keyword>
<reference evidence="2 3" key="1">
    <citation type="submission" date="2014-03" db="EMBL/GenBank/DDBJ databases">
        <authorList>
            <person name="Warren W."/>
            <person name="Wilson R.K."/>
        </authorList>
    </citation>
    <scope>NUCLEOTIDE SEQUENCE</scope>
</reference>
<dbReference type="InterPro" id="IPR040301">
    <property type="entry name" value="Secretoglobin_3A"/>
</dbReference>
<dbReference type="Ensembl" id="ENSCSAT00000006209.1">
    <property type="protein sequence ID" value="ENSCSAP00000004415.1"/>
    <property type="gene ID" value="ENSCSAG00000008157.1"/>
</dbReference>
<evidence type="ECO:0000313" key="2">
    <source>
        <dbReference type="Ensembl" id="ENSCSAP00000004415.1"/>
    </source>
</evidence>
<dbReference type="PROSITE" id="PS51257">
    <property type="entry name" value="PROKAR_LIPOPROTEIN"/>
    <property type="match status" value="1"/>
</dbReference>
<keyword evidence="1" id="KW-0732">Signal</keyword>
<dbReference type="Bgee" id="ENSCSAG00000008157">
    <property type="expression patterns" value="Expressed in liver and 4 other cell types or tissues"/>
</dbReference>
<organism evidence="2 3">
    <name type="scientific">Chlorocebus sabaeus</name>
    <name type="common">Green monkey</name>
    <name type="synonym">Simia sabaea</name>
    <dbReference type="NCBI Taxonomy" id="60711"/>
    <lineage>
        <taxon>Eukaryota</taxon>
        <taxon>Metazoa</taxon>
        <taxon>Chordata</taxon>
        <taxon>Craniata</taxon>
        <taxon>Vertebrata</taxon>
        <taxon>Euteleostomi</taxon>
        <taxon>Mammalia</taxon>
        <taxon>Eutheria</taxon>
        <taxon>Euarchontoglires</taxon>
        <taxon>Primates</taxon>
        <taxon>Haplorrhini</taxon>
        <taxon>Catarrhini</taxon>
        <taxon>Cercopithecidae</taxon>
        <taxon>Cercopithecinae</taxon>
        <taxon>Chlorocebus</taxon>
    </lineage>
</organism>
<dbReference type="OMA" id="MELTATF"/>
<evidence type="ECO:0000313" key="3">
    <source>
        <dbReference type="Proteomes" id="UP000029965"/>
    </source>
</evidence>
<sequence>MKLAAALLGLCVALSCGSAAAFFVGSAKHVAQPVTELESGAEAAAGTLANPLGTAADTLGALNPLGTLNLLKLLLASLGIPVNHLVEGSQKCVAELGPEAMGALKTLLGVLTMFG</sequence>
<reference evidence="2" key="2">
    <citation type="submission" date="2025-08" db="UniProtKB">
        <authorList>
            <consortium name="Ensembl"/>
        </authorList>
    </citation>
    <scope>IDENTIFICATION</scope>
</reference>
<dbReference type="GeneTree" id="ENSGT00420000029848"/>
<dbReference type="GO" id="GO:0005615">
    <property type="term" value="C:extracellular space"/>
    <property type="evidence" value="ECO:0007669"/>
    <property type="project" value="Ensembl"/>
</dbReference>
<dbReference type="AlphaFoldDB" id="A0A0D9R726"/>
<dbReference type="GO" id="GO:1901741">
    <property type="term" value="P:positive regulation of myoblast fusion"/>
    <property type="evidence" value="ECO:0007669"/>
    <property type="project" value="Ensembl"/>
</dbReference>
<proteinExistence type="predicted"/>
<feature type="signal peptide" evidence="1">
    <location>
        <begin position="1"/>
        <end position="21"/>
    </location>
</feature>
<gene>
    <name evidence="2" type="primary">SCGB3A1</name>
</gene>
<dbReference type="eggNOG" id="ENOG502T3N5">
    <property type="taxonomic scope" value="Eukaryota"/>
</dbReference>
<dbReference type="STRING" id="60711.ENSCSAP00000004415"/>
<evidence type="ECO:0000256" key="1">
    <source>
        <dbReference type="SAM" id="SignalP"/>
    </source>
</evidence>
<dbReference type="Pfam" id="PF20490">
    <property type="entry name" value="SCGB3A"/>
    <property type="match status" value="1"/>
</dbReference>
<accession>A0A0D9R726</accession>
<protein>
    <submittedName>
        <fullName evidence="2">Secretoglobin family 3A member 1</fullName>
    </submittedName>
</protein>
<reference evidence="2" key="3">
    <citation type="submission" date="2025-09" db="UniProtKB">
        <authorList>
            <consortium name="Ensembl"/>
        </authorList>
    </citation>
    <scope>IDENTIFICATION</scope>
</reference>
<dbReference type="PANTHER" id="PTHR34829">
    <property type="entry name" value="SECRETOGLOBIN FAMILY 3A MEMBER 2"/>
    <property type="match status" value="1"/>
</dbReference>
<name>A0A0D9R726_CHLSB</name>
<dbReference type="PANTHER" id="PTHR34829:SF1">
    <property type="entry name" value="SECRETOGLOBIN FAMILY 3A MEMBER 1"/>
    <property type="match status" value="1"/>
</dbReference>
<feature type="chain" id="PRO_5002344682" evidence="1">
    <location>
        <begin position="22"/>
        <end position="115"/>
    </location>
</feature>